<dbReference type="InterPro" id="IPR052936">
    <property type="entry name" value="Jasmonate_Hydroxylase-like"/>
</dbReference>
<feature type="domain" description="ABM" evidence="1">
    <location>
        <begin position="7"/>
        <end position="77"/>
    </location>
</feature>
<evidence type="ECO:0000313" key="2">
    <source>
        <dbReference type="EMBL" id="VAV82780.1"/>
    </source>
</evidence>
<dbReference type="SUPFAM" id="SSF54909">
    <property type="entry name" value="Dimeric alpha+beta barrel"/>
    <property type="match status" value="1"/>
</dbReference>
<accession>A0A3B0QM49</accession>
<gene>
    <name evidence="2" type="ORF">MNBD_BACTEROID02-213</name>
</gene>
<sequence>MQNFKPYYAVIFTSTQTKQTEGYNEMAQKMEALAKQEEGFISIDSAREEVGITVSYWKNLDAIKKWKQNSEHLLAQQKGRQNWYSWYNVRICRVEHEYEFKS</sequence>
<evidence type="ECO:0000259" key="1">
    <source>
        <dbReference type="Pfam" id="PF03992"/>
    </source>
</evidence>
<proteinExistence type="predicted"/>
<dbReference type="PANTHER" id="PTHR37811">
    <property type="entry name" value="BLL5343 PROTEIN"/>
    <property type="match status" value="1"/>
</dbReference>
<dbReference type="InterPro" id="IPR011008">
    <property type="entry name" value="Dimeric_a/b-barrel"/>
</dbReference>
<name>A0A3B0QM49_9ZZZZ</name>
<dbReference type="Gene3D" id="3.30.70.100">
    <property type="match status" value="1"/>
</dbReference>
<dbReference type="InterPro" id="IPR007138">
    <property type="entry name" value="ABM_dom"/>
</dbReference>
<dbReference type="Pfam" id="PF03992">
    <property type="entry name" value="ABM"/>
    <property type="match status" value="1"/>
</dbReference>
<reference evidence="2" key="1">
    <citation type="submission" date="2018-06" db="EMBL/GenBank/DDBJ databases">
        <authorList>
            <person name="Zhirakovskaya E."/>
        </authorList>
    </citation>
    <scope>NUCLEOTIDE SEQUENCE</scope>
</reference>
<protein>
    <submittedName>
        <fullName evidence="2">Uncharacterized protein YqjZ</fullName>
    </submittedName>
</protein>
<dbReference type="EMBL" id="UOEB01000036">
    <property type="protein sequence ID" value="VAV82780.1"/>
    <property type="molecule type" value="Genomic_DNA"/>
</dbReference>
<dbReference type="AlphaFoldDB" id="A0A3B0QM49"/>
<dbReference type="PANTHER" id="PTHR37811:SF2">
    <property type="entry name" value="ABM DOMAIN-CONTAINING PROTEIN"/>
    <property type="match status" value="1"/>
</dbReference>
<organism evidence="2">
    <name type="scientific">hydrothermal vent metagenome</name>
    <dbReference type="NCBI Taxonomy" id="652676"/>
    <lineage>
        <taxon>unclassified sequences</taxon>
        <taxon>metagenomes</taxon>
        <taxon>ecological metagenomes</taxon>
    </lineage>
</organism>